<dbReference type="EMBL" id="JAVRIF010000001">
    <property type="protein sequence ID" value="MDT0602402.1"/>
    <property type="molecule type" value="Genomic_DNA"/>
</dbReference>
<feature type="chain" id="PRO_5045215912" evidence="1">
    <location>
        <begin position="23"/>
        <end position="257"/>
    </location>
</feature>
<protein>
    <submittedName>
        <fullName evidence="2">DUF2884 family protein</fullName>
    </submittedName>
</protein>
<name>A0ABU2ZYI2_9GAMM</name>
<organism evidence="2 3">
    <name type="scientific">Thalassotalea castellviae</name>
    <dbReference type="NCBI Taxonomy" id="3075612"/>
    <lineage>
        <taxon>Bacteria</taxon>
        <taxon>Pseudomonadati</taxon>
        <taxon>Pseudomonadota</taxon>
        <taxon>Gammaproteobacteria</taxon>
        <taxon>Alteromonadales</taxon>
        <taxon>Colwelliaceae</taxon>
        <taxon>Thalassotalea</taxon>
    </lineage>
</organism>
<dbReference type="Pfam" id="PF11101">
    <property type="entry name" value="DUF2884"/>
    <property type="match status" value="1"/>
</dbReference>
<dbReference type="Proteomes" id="UP001266357">
    <property type="component" value="Unassembled WGS sequence"/>
</dbReference>
<comment type="caution">
    <text evidence="2">The sequence shown here is derived from an EMBL/GenBank/DDBJ whole genome shotgun (WGS) entry which is preliminary data.</text>
</comment>
<evidence type="ECO:0000256" key="1">
    <source>
        <dbReference type="SAM" id="SignalP"/>
    </source>
</evidence>
<dbReference type="RefSeq" id="WP_311576556.1">
    <property type="nucleotide sequence ID" value="NZ_JAVRIF010000001.1"/>
</dbReference>
<keyword evidence="3" id="KW-1185">Reference proteome</keyword>
<evidence type="ECO:0000313" key="2">
    <source>
        <dbReference type="EMBL" id="MDT0602402.1"/>
    </source>
</evidence>
<evidence type="ECO:0000313" key="3">
    <source>
        <dbReference type="Proteomes" id="UP001266357"/>
    </source>
</evidence>
<dbReference type="InterPro" id="IPR021307">
    <property type="entry name" value="DUF2884"/>
</dbReference>
<feature type="signal peptide" evidence="1">
    <location>
        <begin position="1"/>
        <end position="22"/>
    </location>
</feature>
<gene>
    <name evidence="2" type="ORF">RM573_02230</name>
</gene>
<keyword evidence="1" id="KW-0732">Signal</keyword>
<sequence>MYKFFRNLALVSTSLFIPHALAHQCDINLNYGVIIDPTHVRIIDNGKTYVQVNGASQLFINGSEIQLSAPQRQLIKEYFSGIRSQIPEIVSIAIESVDVGLNVVNKVIAGITGENSASHQKLQKQFDELQWRIRTRFNHSDNSFYIAPQDFDNFDDVLAGEFEEEIEAIIANSIGTIVSAVGKAMSNSDSESSEQRPNTHVNNMGNISKELKLNTKVSTIESKVSAFCQQLKALNIVEQQLSDDINALKSFNLIDKH</sequence>
<proteinExistence type="predicted"/>
<reference evidence="2 3" key="1">
    <citation type="submission" date="2023-09" db="EMBL/GenBank/DDBJ databases">
        <authorList>
            <person name="Rey-Velasco X."/>
        </authorList>
    </citation>
    <scope>NUCLEOTIDE SEQUENCE [LARGE SCALE GENOMIC DNA]</scope>
    <source>
        <strain evidence="2 3">W431</strain>
    </source>
</reference>
<accession>A0ABU2ZYI2</accession>